<keyword evidence="3" id="KW-1185">Reference proteome</keyword>
<evidence type="ECO:0000313" key="2">
    <source>
        <dbReference type="EMBL" id="OXA37204.1"/>
    </source>
</evidence>
<protein>
    <submittedName>
        <fullName evidence="2">Ejaculatory bulb-specific protein 3</fullName>
    </submittedName>
</protein>
<sequence length="267" mass="30424">MQLLINLVVNCVFHYLNIFCDRNCIITIMERIKSASIMYAGAVVFLTSISLANGALNTPRYQPELDQLSLEKYISDDYLFNMHINCLLYDGPCDPVGRWMRPRMASYFLSSCILCTPNQEKEADKFMSWLYQNHPQLFQIGIAKYLDANGITLPEKSKFREQVQKMNVPKVVISSQESADLQEKDPLISDAEENKPGPLSQELLQQSRNNNEEISSGGGPNERILNPKGRRNKFSSAITFSSPSAADKFNNPIEDDEAEMDFKFYHK</sequence>
<dbReference type="EMBL" id="LNIX01000063">
    <property type="protein sequence ID" value="OXA37204.1"/>
    <property type="molecule type" value="Genomic_DNA"/>
</dbReference>
<accession>A0A226CX54</accession>
<feature type="region of interest" description="Disordered" evidence="1">
    <location>
        <begin position="206"/>
        <end position="253"/>
    </location>
</feature>
<evidence type="ECO:0000256" key="1">
    <source>
        <dbReference type="SAM" id="MobiDB-lite"/>
    </source>
</evidence>
<dbReference type="InterPro" id="IPR036682">
    <property type="entry name" value="OS_D_A10/PebIII_sf"/>
</dbReference>
<dbReference type="Pfam" id="PF03392">
    <property type="entry name" value="OS-D"/>
    <property type="match status" value="1"/>
</dbReference>
<gene>
    <name evidence="2" type="ORF">Fcan01_28055</name>
</gene>
<dbReference type="InterPro" id="IPR005055">
    <property type="entry name" value="A10/PebIII"/>
</dbReference>
<feature type="compositionally biased region" description="Polar residues" evidence="1">
    <location>
        <begin position="234"/>
        <end position="244"/>
    </location>
</feature>
<dbReference type="Proteomes" id="UP000198287">
    <property type="component" value="Unassembled WGS sequence"/>
</dbReference>
<reference evidence="2 3" key="1">
    <citation type="submission" date="2015-12" db="EMBL/GenBank/DDBJ databases">
        <title>The genome of Folsomia candida.</title>
        <authorList>
            <person name="Faddeeva A."/>
            <person name="Derks M.F."/>
            <person name="Anvar Y."/>
            <person name="Smit S."/>
            <person name="Van Straalen N."/>
            <person name="Roelofs D."/>
        </authorList>
    </citation>
    <scope>NUCLEOTIDE SEQUENCE [LARGE SCALE GENOMIC DNA]</scope>
    <source>
        <strain evidence="2 3">VU population</strain>
        <tissue evidence="2">Whole body</tissue>
    </source>
</reference>
<dbReference type="OrthoDB" id="6344725at2759"/>
<dbReference type="SUPFAM" id="SSF100910">
    <property type="entry name" value="Chemosensory protein Csp2"/>
    <property type="match status" value="1"/>
</dbReference>
<dbReference type="AlphaFoldDB" id="A0A226CX54"/>
<organism evidence="2 3">
    <name type="scientific">Folsomia candida</name>
    <name type="common">Springtail</name>
    <dbReference type="NCBI Taxonomy" id="158441"/>
    <lineage>
        <taxon>Eukaryota</taxon>
        <taxon>Metazoa</taxon>
        <taxon>Ecdysozoa</taxon>
        <taxon>Arthropoda</taxon>
        <taxon>Hexapoda</taxon>
        <taxon>Collembola</taxon>
        <taxon>Entomobryomorpha</taxon>
        <taxon>Isotomoidea</taxon>
        <taxon>Isotomidae</taxon>
        <taxon>Proisotominae</taxon>
        <taxon>Folsomia</taxon>
    </lineage>
</organism>
<dbReference type="PANTHER" id="PTHR11257">
    <property type="entry name" value="CHEMOSENSORY PROTEIN-RELATED"/>
    <property type="match status" value="1"/>
</dbReference>
<dbReference type="Gene3D" id="1.10.2080.10">
    <property type="entry name" value="Insect odorant-binding protein A10/Ejaculatory bulb-specific protein 3"/>
    <property type="match status" value="1"/>
</dbReference>
<name>A0A226CX54_FOLCA</name>
<evidence type="ECO:0000313" key="3">
    <source>
        <dbReference type="Proteomes" id="UP000198287"/>
    </source>
</evidence>
<dbReference type="PANTHER" id="PTHR11257:SF13">
    <property type="entry name" value="GEO07322P1"/>
    <property type="match status" value="1"/>
</dbReference>
<comment type="caution">
    <text evidence="2">The sequence shown here is derived from an EMBL/GenBank/DDBJ whole genome shotgun (WGS) entry which is preliminary data.</text>
</comment>
<proteinExistence type="predicted"/>